<dbReference type="PANTHER" id="PTHR46438">
    <property type="entry name" value="ALPHA/BETA-HYDROLASES SUPERFAMILY PROTEIN"/>
    <property type="match status" value="1"/>
</dbReference>
<feature type="compositionally biased region" description="Low complexity" evidence="1">
    <location>
        <begin position="64"/>
        <end position="75"/>
    </location>
</feature>
<feature type="compositionally biased region" description="Low complexity" evidence="1">
    <location>
        <begin position="1"/>
        <end position="29"/>
    </location>
</feature>
<comment type="caution">
    <text evidence="3">The sequence shown here is derived from an EMBL/GenBank/DDBJ whole genome shotgun (WGS) entry which is preliminary data.</text>
</comment>
<accession>A0A2V0PDI9</accession>
<dbReference type="InterPro" id="IPR000073">
    <property type="entry name" value="AB_hydrolase_1"/>
</dbReference>
<gene>
    <name evidence="3" type="ORF">Rsub_08083</name>
</gene>
<evidence type="ECO:0000313" key="3">
    <source>
        <dbReference type="EMBL" id="GBF95960.1"/>
    </source>
</evidence>
<evidence type="ECO:0000259" key="2">
    <source>
        <dbReference type="Pfam" id="PF12697"/>
    </source>
</evidence>
<organism evidence="3 4">
    <name type="scientific">Raphidocelis subcapitata</name>
    <dbReference type="NCBI Taxonomy" id="307507"/>
    <lineage>
        <taxon>Eukaryota</taxon>
        <taxon>Viridiplantae</taxon>
        <taxon>Chlorophyta</taxon>
        <taxon>core chlorophytes</taxon>
        <taxon>Chlorophyceae</taxon>
        <taxon>CS clade</taxon>
        <taxon>Sphaeropleales</taxon>
        <taxon>Selenastraceae</taxon>
        <taxon>Raphidocelis</taxon>
    </lineage>
</organism>
<proteinExistence type="predicted"/>
<evidence type="ECO:0000256" key="1">
    <source>
        <dbReference type="SAM" id="MobiDB-lite"/>
    </source>
</evidence>
<dbReference type="PANTHER" id="PTHR46438:SF7">
    <property type="entry name" value="ALPHA_BETA-HYDROLASES SUPERFAMILY PROTEIN"/>
    <property type="match status" value="1"/>
</dbReference>
<protein>
    <recommendedName>
        <fullName evidence="2">AB hydrolase-1 domain-containing protein</fullName>
    </recommendedName>
</protein>
<dbReference type="FunFam" id="3.40.50.1820:FF:000174">
    <property type="entry name" value="Predicted protein"/>
    <property type="match status" value="1"/>
</dbReference>
<dbReference type="GO" id="GO:0047746">
    <property type="term" value="F:chlorophyllase activity"/>
    <property type="evidence" value="ECO:0007669"/>
    <property type="project" value="TreeGrafter"/>
</dbReference>
<dbReference type="Proteomes" id="UP000247498">
    <property type="component" value="Unassembled WGS sequence"/>
</dbReference>
<reference evidence="3 4" key="1">
    <citation type="journal article" date="2018" name="Sci. Rep.">
        <title>Raphidocelis subcapitata (=Pseudokirchneriella subcapitata) provides an insight into genome evolution and environmental adaptations in the Sphaeropleales.</title>
        <authorList>
            <person name="Suzuki S."/>
            <person name="Yamaguchi H."/>
            <person name="Nakajima N."/>
            <person name="Kawachi M."/>
        </authorList>
    </citation>
    <scope>NUCLEOTIDE SEQUENCE [LARGE SCALE GENOMIC DNA]</scope>
    <source>
        <strain evidence="3 4">NIES-35</strain>
    </source>
</reference>
<dbReference type="Pfam" id="PF12697">
    <property type="entry name" value="Abhydrolase_6"/>
    <property type="match status" value="1"/>
</dbReference>
<dbReference type="GO" id="GO:0015994">
    <property type="term" value="P:chlorophyll metabolic process"/>
    <property type="evidence" value="ECO:0007669"/>
    <property type="project" value="TreeGrafter"/>
</dbReference>
<dbReference type="InterPro" id="IPR029058">
    <property type="entry name" value="AB_hydrolase_fold"/>
</dbReference>
<feature type="region of interest" description="Disordered" evidence="1">
    <location>
        <begin position="1"/>
        <end position="84"/>
    </location>
</feature>
<dbReference type="Gene3D" id="3.40.50.1820">
    <property type="entry name" value="alpha/beta hydrolase"/>
    <property type="match status" value="1"/>
</dbReference>
<feature type="domain" description="AB hydrolase-1" evidence="2">
    <location>
        <begin position="104"/>
        <end position="373"/>
    </location>
</feature>
<dbReference type="AlphaFoldDB" id="A0A2V0PDI9"/>
<dbReference type="STRING" id="307507.A0A2V0PDI9"/>
<dbReference type="OrthoDB" id="408373at2759"/>
<dbReference type="EMBL" id="BDRX01000072">
    <property type="protein sequence ID" value="GBF95960.1"/>
    <property type="molecule type" value="Genomic_DNA"/>
</dbReference>
<dbReference type="InParanoid" id="A0A2V0PDI9"/>
<sequence>MQVASRPSAAAPRLSGRPAAAASPSAAPGRARRCVARRSAADGPGGAPPPAASPFGAPPPQRQPQPRDAASPQQQGRPRPWSLHSWSWRGHRVNYATAGCGRPVVLVHGFGASLGHYRATIPALAAAGYKVYALDLLGFGASDKPVLQEGYSIELWAQLLADFAREFPLADGGGGGGSPAGSGAVFVGNSVGSLVCLAAAAELPADAVAGVCLLNSAGAMNNKGVVADWRIIAALPLLWLIDLLLSIRPIARALFDNVRDRATLAKVLRGVYRNEAAVDDDLVDIIAGPSNDETALDVFVSVITGPAGPKPWDLLPRIAAPIFIAWGDRDPFTPLDGPVGKFFADLPEGRAGTRFALLPDVGHCPQDDRPELLHAELLPWLAALPAGGPACGVAAAAAGGAADG</sequence>
<evidence type="ECO:0000313" key="4">
    <source>
        <dbReference type="Proteomes" id="UP000247498"/>
    </source>
</evidence>
<keyword evidence="4" id="KW-1185">Reference proteome</keyword>
<dbReference type="SUPFAM" id="SSF53474">
    <property type="entry name" value="alpha/beta-Hydrolases"/>
    <property type="match status" value="1"/>
</dbReference>
<dbReference type="FunCoup" id="A0A2V0PDI9">
    <property type="interactions" value="529"/>
</dbReference>
<name>A0A2V0PDI9_9CHLO</name>
<dbReference type="GO" id="GO:0009507">
    <property type="term" value="C:chloroplast"/>
    <property type="evidence" value="ECO:0007669"/>
    <property type="project" value="TreeGrafter"/>
</dbReference>
<feature type="compositionally biased region" description="Pro residues" evidence="1">
    <location>
        <begin position="46"/>
        <end position="63"/>
    </location>
</feature>